<proteinExistence type="predicted"/>
<feature type="site" description="Participates in a stacking interaction with the thymidine ring of dTDP-4-oxo-6-deoxyglucose" evidence="1">
    <location>
        <position position="157"/>
    </location>
</feature>
<comment type="caution">
    <text evidence="2">The sequence shown here is derived from an EMBL/GenBank/DDBJ whole genome shotgun (WGS) entry which is preliminary data.</text>
</comment>
<dbReference type="PANTHER" id="PTHR21047">
    <property type="entry name" value="DTDP-6-DEOXY-D-GLUCOSE-3,5 EPIMERASE"/>
    <property type="match status" value="1"/>
</dbReference>
<evidence type="ECO:0000313" key="3">
    <source>
        <dbReference type="Proteomes" id="UP000034793"/>
    </source>
</evidence>
<dbReference type="InterPro" id="IPR000888">
    <property type="entry name" value="RmlC-like"/>
</dbReference>
<name>A0A0G0PQM6_9BACT</name>
<dbReference type="PANTHER" id="PTHR21047:SF2">
    <property type="entry name" value="THYMIDINE DIPHOSPHO-4-KETO-RHAMNOSE 3,5-EPIMERASE"/>
    <property type="match status" value="1"/>
</dbReference>
<evidence type="ECO:0000256" key="1">
    <source>
        <dbReference type="PIRSR" id="PIRSR600888-3"/>
    </source>
</evidence>
<dbReference type="GO" id="GO:0005829">
    <property type="term" value="C:cytosol"/>
    <property type="evidence" value="ECO:0007669"/>
    <property type="project" value="TreeGrafter"/>
</dbReference>
<dbReference type="InterPro" id="IPR014710">
    <property type="entry name" value="RmlC-like_jellyroll"/>
</dbReference>
<gene>
    <name evidence="2" type="ORF">UT61_C0006G0015</name>
</gene>
<evidence type="ECO:0000313" key="2">
    <source>
        <dbReference type="EMBL" id="KKR30459.1"/>
    </source>
</evidence>
<dbReference type="SUPFAM" id="SSF51182">
    <property type="entry name" value="RmlC-like cupins"/>
    <property type="match status" value="1"/>
</dbReference>
<dbReference type="InterPro" id="IPR011051">
    <property type="entry name" value="RmlC_Cupin_sf"/>
</dbReference>
<dbReference type="Gene3D" id="2.60.120.10">
    <property type="entry name" value="Jelly Rolls"/>
    <property type="match status" value="1"/>
</dbReference>
<dbReference type="AlphaFoldDB" id="A0A0G0PQM6"/>
<dbReference type="EMBL" id="LBXL01000006">
    <property type="protein sequence ID" value="KKR30459.1"/>
    <property type="molecule type" value="Genomic_DNA"/>
</dbReference>
<dbReference type="GO" id="GO:0008830">
    <property type="term" value="F:dTDP-4-dehydrorhamnose 3,5-epimerase activity"/>
    <property type="evidence" value="ECO:0007669"/>
    <property type="project" value="InterPro"/>
</dbReference>
<organism evidence="2 3">
    <name type="scientific">Candidatus Woesebacteria bacterium GW2011_GWA1_39_8</name>
    <dbReference type="NCBI Taxonomy" id="1618552"/>
    <lineage>
        <taxon>Bacteria</taxon>
        <taxon>Candidatus Woeseibacteriota</taxon>
    </lineage>
</organism>
<dbReference type="Pfam" id="PF00908">
    <property type="entry name" value="dTDP_sugar_isom"/>
    <property type="match status" value="1"/>
</dbReference>
<dbReference type="GO" id="GO:0000271">
    <property type="term" value="P:polysaccharide biosynthetic process"/>
    <property type="evidence" value="ECO:0007669"/>
    <property type="project" value="TreeGrafter"/>
</dbReference>
<reference evidence="2 3" key="1">
    <citation type="journal article" date="2015" name="Nature">
        <title>rRNA introns, odd ribosomes, and small enigmatic genomes across a large radiation of phyla.</title>
        <authorList>
            <person name="Brown C.T."/>
            <person name="Hug L.A."/>
            <person name="Thomas B.C."/>
            <person name="Sharon I."/>
            <person name="Castelle C.J."/>
            <person name="Singh A."/>
            <person name="Wilkins M.J."/>
            <person name="Williams K.H."/>
            <person name="Banfield J.F."/>
        </authorList>
    </citation>
    <scope>NUCLEOTIDE SEQUENCE [LARGE SCALE GENOMIC DNA]</scope>
</reference>
<protein>
    <submittedName>
        <fullName evidence="2">dTDP-4-dehydrorhamnose 3,5 epimerase</fullName>
    </submittedName>
</protein>
<sequence length="180" mass="20803">MDPDKITVEWLQNQETVGKFQVQNIYKPPTIEGVILKELNPLVDGRGDVIELWSKPWVEKEGFVVPTHCYQSATDFGVVKCWHLHKIHTDQFTVTRGKLQVSLVDIRKDSKTFGHVNLVFLGVQRPRLLKIPPGIMHGWKALTKPEVIVVNFQSHVYDAMDEYKFPWNCVLENIWEPKNG</sequence>
<dbReference type="Proteomes" id="UP000034793">
    <property type="component" value="Unassembled WGS sequence"/>
</dbReference>
<accession>A0A0G0PQM6</accession>